<gene>
    <name evidence="2" type="ORF">O181_052708</name>
</gene>
<dbReference type="OrthoDB" id="6223232at2759"/>
<dbReference type="Pfam" id="PF17921">
    <property type="entry name" value="Integrase_H2C2"/>
    <property type="match status" value="1"/>
</dbReference>
<organism evidence="2 3">
    <name type="scientific">Austropuccinia psidii MF-1</name>
    <dbReference type="NCBI Taxonomy" id="1389203"/>
    <lineage>
        <taxon>Eukaryota</taxon>
        <taxon>Fungi</taxon>
        <taxon>Dikarya</taxon>
        <taxon>Basidiomycota</taxon>
        <taxon>Pucciniomycotina</taxon>
        <taxon>Pucciniomycetes</taxon>
        <taxon>Pucciniales</taxon>
        <taxon>Sphaerophragmiaceae</taxon>
        <taxon>Austropuccinia</taxon>
    </lineage>
</organism>
<protein>
    <recommendedName>
        <fullName evidence="1">Integrase zinc-binding domain-containing protein</fullName>
    </recommendedName>
</protein>
<dbReference type="Gene3D" id="1.10.340.70">
    <property type="match status" value="1"/>
</dbReference>
<sequence length="197" mass="23211">MLRWKIAIKEYRGNMTISHKDGNIHKNADGLGRWQLPNNIDKPAYVPEEASPQIPIEGISFKDLNTNLFEELRHSYTQDQNCSILCQLLNKDCKEDSLIHALDEVWKKSYDEGRFHLLDGRIYHRTNNTSFMTVVDRSLINLVLKQCHYSPFSGHLSEDRTREKVKTCICWPMWQKDFAEYCKIKKQINPLERDLEI</sequence>
<evidence type="ECO:0000313" key="2">
    <source>
        <dbReference type="EMBL" id="MBW0512993.1"/>
    </source>
</evidence>
<evidence type="ECO:0000313" key="3">
    <source>
        <dbReference type="Proteomes" id="UP000765509"/>
    </source>
</evidence>
<dbReference type="AlphaFoldDB" id="A0A9Q3HPP2"/>
<comment type="caution">
    <text evidence="2">The sequence shown here is derived from an EMBL/GenBank/DDBJ whole genome shotgun (WGS) entry which is preliminary data.</text>
</comment>
<evidence type="ECO:0000259" key="1">
    <source>
        <dbReference type="Pfam" id="PF17921"/>
    </source>
</evidence>
<keyword evidence="3" id="KW-1185">Reference proteome</keyword>
<dbReference type="Proteomes" id="UP000765509">
    <property type="component" value="Unassembled WGS sequence"/>
</dbReference>
<feature type="domain" description="Integrase zinc-binding" evidence="1">
    <location>
        <begin position="135"/>
        <end position="183"/>
    </location>
</feature>
<proteinExistence type="predicted"/>
<dbReference type="EMBL" id="AVOT02023112">
    <property type="protein sequence ID" value="MBW0512993.1"/>
    <property type="molecule type" value="Genomic_DNA"/>
</dbReference>
<reference evidence="2" key="1">
    <citation type="submission" date="2021-03" db="EMBL/GenBank/DDBJ databases">
        <title>Draft genome sequence of rust myrtle Austropuccinia psidii MF-1, a brazilian biotype.</title>
        <authorList>
            <person name="Quecine M.C."/>
            <person name="Pachon D.M.R."/>
            <person name="Bonatelli M.L."/>
            <person name="Correr F.H."/>
            <person name="Franceschini L.M."/>
            <person name="Leite T.F."/>
            <person name="Margarido G.R.A."/>
            <person name="Almeida C.A."/>
            <person name="Ferrarezi J.A."/>
            <person name="Labate C.A."/>
        </authorList>
    </citation>
    <scope>NUCLEOTIDE SEQUENCE</scope>
    <source>
        <strain evidence="2">MF-1</strain>
    </source>
</reference>
<accession>A0A9Q3HPP2</accession>
<dbReference type="InterPro" id="IPR041588">
    <property type="entry name" value="Integrase_H2C2"/>
</dbReference>
<name>A0A9Q3HPP2_9BASI</name>